<sequence length="198" mass="22495">MFDEMSLVCGNDRVRGDCAKSFEDIDFDSFSEKDNDNDLEGPSIEKDMQVTEASQIKASRKRKHSFEVQDIVGDISIKFGEVTTTIGRIVDSRLDVAKLYEEVMAMEGYNEDFLGDAFDYLVQSDTLAKAFVVKNQNLRKEIEHNDAKGSCIFTLYMACRPSLAFKNLRGGGDNDEVVFMCNEYEEDQNRILLHVELP</sequence>
<evidence type="ECO:0000313" key="1">
    <source>
        <dbReference type="EMBL" id="PHT50650.1"/>
    </source>
</evidence>
<accession>A0A2G2WZL9</accession>
<reference evidence="2" key="2">
    <citation type="journal article" date="2017" name="J. Anim. Genet.">
        <title>Multiple reference genome sequences of hot pepper reveal the massive evolution of plant disease resistance genes by retroduplication.</title>
        <authorList>
            <person name="Kim S."/>
            <person name="Park J."/>
            <person name="Yeom S.-I."/>
            <person name="Kim Y.-M."/>
            <person name="Seo E."/>
            <person name="Kim K.-T."/>
            <person name="Kim M.-S."/>
            <person name="Lee J.M."/>
            <person name="Cheong K."/>
            <person name="Shin H.-S."/>
            <person name="Kim S.-B."/>
            <person name="Han K."/>
            <person name="Lee J."/>
            <person name="Park M."/>
            <person name="Lee H.-A."/>
            <person name="Lee H.-Y."/>
            <person name="Lee Y."/>
            <person name="Oh S."/>
            <person name="Lee J.H."/>
            <person name="Choi E."/>
            <person name="Choi E."/>
            <person name="Lee S.E."/>
            <person name="Jeon J."/>
            <person name="Kim H."/>
            <person name="Choi G."/>
            <person name="Song H."/>
            <person name="Lee J."/>
            <person name="Lee S.-C."/>
            <person name="Kwon J.-K."/>
            <person name="Lee H.-Y."/>
            <person name="Koo N."/>
            <person name="Hong Y."/>
            <person name="Kim R.W."/>
            <person name="Kang W.-H."/>
            <person name="Huh J.H."/>
            <person name="Kang B.-C."/>
            <person name="Yang T.-J."/>
            <person name="Lee Y.-H."/>
            <person name="Bennetzen J.L."/>
            <person name="Choi D."/>
        </authorList>
    </citation>
    <scope>NUCLEOTIDE SEQUENCE [LARGE SCALE GENOMIC DNA]</scope>
    <source>
        <strain evidence="2">cv. PBC81</strain>
    </source>
</reference>
<protein>
    <submittedName>
        <fullName evidence="1">Uncharacterized protein</fullName>
    </submittedName>
</protein>
<evidence type="ECO:0000313" key="2">
    <source>
        <dbReference type="Proteomes" id="UP000224567"/>
    </source>
</evidence>
<proteinExistence type="predicted"/>
<reference evidence="1 2" key="1">
    <citation type="journal article" date="2017" name="Genome Biol.">
        <title>New reference genome sequences of hot pepper reveal the massive evolution of plant disease-resistance genes by retroduplication.</title>
        <authorList>
            <person name="Kim S."/>
            <person name="Park J."/>
            <person name="Yeom S.I."/>
            <person name="Kim Y.M."/>
            <person name="Seo E."/>
            <person name="Kim K.T."/>
            <person name="Kim M.S."/>
            <person name="Lee J.M."/>
            <person name="Cheong K."/>
            <person name="Shin H.S."/>
            <person name="Kim S.B."/>
            <person name="Han K."/>
            <person name="Lee J."/>
            <person name="Park M."/>
            <person name="Lee H.A."/>
            <person name="Lee H.Y."/>
            <person name="Lee Y."/>
            <person name="Oh S."/>
            <person name="Lee J.H."/>
            <person name="Choi E."/>
            <person name="Choi E."/>
            <person name="Lee S.E."/>
            <person name="Jeon J."/>
            <person name="Kim H."/>
            <person name="Choi G."/>
            <person name="Song H."/>
            <person name="Lee J."/>
            <person name="Lee S.C."/>
            <person name="Kwon J.K."/>
            <person name="Lee H.Y."/>
            <person name="Koo N."/>
            <person name="Hong Y."/>
            <person name="Kim R.W."/>
            <person name="Kang W.H."/>
            <person name="Huh J.H."/>
            <person name="Kang B.C."/>
            <person name="Yang T.J."/>
            <person name="Lee Y.H."/>
            <person name="Bennetzen J.L."/>
            <person name="Choi D."/>
        </authorList>
    </citation>
    <scope>NUCLEOTIDE SEQUENCE [LARGE SCALE GENOMIC DNA]</scope>
    <source>
        <strain evidence="2">cv. PBC81</strain>
        <tissue evidence="1">Leaf</tissue>
    </source>
</reference>
<dbReference type="PANTHER" id="PTHR46929">
    <property type="entry name" value="EXPRESSED PROTEIN"/>
    <property type="match status" value="1"/>
</dbReference>
<name>A0A2G2WZL9_CAPBA</name>
<dbReference type="OrthoDB" id="992872at2759"/>
<gene>
    <name evidence="1" type="ORF">CQW23_10397</name>
</gene>
<dbReference type="EMBL" id="MLFT02000004">
    <property type="protein sequence ID" value="PHT50650.1"/>
    <property type="molecule type" value="Genomic_DNA"/>
</dbReference>
<dbReference type="AlphaFoldDB" id="A0A2G2WZL9"/>
<keyword evidence="2" id="KW-1185">Reference proteome</keyword>
<comment type="caution">
    <text evidence="1">The sequence shown here is derived from an EMBL/GenBank/DDBJ whole genome shotgun (WGS) entry which is preliminary data.</text>
</comment>
<organism evidence="1 2">
    <name type="scientific">Capsicum baccatum</name>
    <name type="common">Peruvian pepper</name>
    <dbReference type="NCBI Taxonomy" id="33114"/>
    <lineage>
        <taxon>Eukaryota</taxon>
        <taxon>Viridiplantae</taxon>
        <taxon>Streptophyta</taxon>
        <taxon>Embryophyta</taxon>
        <taxon>Tracheophyta</taxon>
        <taxon>Spermatophyta</taxon>
        <taxon>Magnoliopsida</taxon>
        <taxon>eudicotyledons</taxon>
        <taxon>Gunneridae</taxon>
        <taxon>Pentapetalae</taxon>
        <taxon>asterids</taxon>
        <taxon>lamiids</taxon>
        <taxon>Solanales</taxon>
        <taxon>Solanaceae</taxon>
        <taxon>Solanoideae</taxon>
        <taxon>Capsiceae</taxon>
        <taxon>Capsicum</taxon>
    </lineage>
</organism>
<dbReference type="Proteomes" id="UP000224567">
    <property type="component" value="Unassembled WGS sequence"/>
</dbReference>
<dbReference type="PANTHER" id="PTHR46929:SF23">
    <property type="entry name" value="L10-INTERACTING MYB DOMAIN-CONTAINING PROTEIN-LIKE"/>
    <property type="match status" value="1"/>
</dbReference>